<evidence type="ECO:0000313" key="1">
    <source>
        <dbReference type="EMBL" id="KAJ2967529.1"/>
    </source>
</evidence>
<organism evidence="1 2">
    <name type="scientific">Zarea fungicola</name>
    <dbReference type="NCBI Taxonomy" id="93591"/>
    <lineage>
        <taxon>Eukaryota</taxon>
        <taxon>Fungi</taxon>
        <taxon>Dikarya</taxon>
        <taxon>Ascomycota</taxon>
        <taxon>Pezizomycotina</taxon>
        <taxon>Sordariomycetes</taxon>
        <taxon>Hypocreomycetidae</taxon>
        <taxon>Hypocreales</taxon>
        <taxon>Cordycipitaceae</taxon>
        <taxon>Zarea</taxon>
    </lineage>
</organism>
<reference evidence="1" key="1">
    <citation type="submission" date="2022-08" db="EMBL/GenBank/DDBJ databases">
        <title>Genome Sequence of Lecanicillium fungicola.</title>
        <authorList>
            <person name="Buettner E."/>
        </authorList>
    </citation>
    <scope>NUCLEOTIDE SEQUENCE</scope>
    <source>
        <strain evidence="1">Babe33</strain>
    </source>
</reference>
<dbReference type="EMBL" id="JANJQO010002265">
    <property type="protein sequence ID" value="KAJ2967529.1"/>
    <property type="molecule type" value="Genomic_DNA"/>
</dbReference>
<comment type="caution">
    <text evidence="1">The sequence shown here is derived from an EMBL/GenBank/DDBJ whole genome shotgun (WGS) entry which is preliminary data.</text>
</comment>
<sequence length="136" mass="14433">MQEWAPKLWKTRIPEGKEQKDPPPSQGSNGAGGEPRGRHISRDGDGCVGSDGCDEEDDDDDETQEASATAALTGAGGSDVSKKKKRKRPKKKKKSTPTQQAIQARPAHELRCSNANDAPGQGWRAAPRGTAQLGGC</sequence>
<proteinExistence type="predicted"/>
<keyword evidence="2" id="KW-1185">Reference proteome</keyword>
<protein>
    <submittedName>
        <fullName evidence="1">Uncharacterized protein</fullName>
    </submittedName>
</protein>
<evidence type="ECO:0000313" key="2">
    <source>
        <dbReference type="Proteomes" id="UP001143910"/>
    </source>
</evidence>
<name>A0ACC1ML04_9HYPO</name>
<accession>A0ACC1ML04</accession>
<dbReference type="Proteomes" id="UP001143910">
    <property type="component" value="Unassembled WGS sequence"/>
</dbReference>
<gene>
    <name evidence="1" type="ORF">NQ176_g9618</name>
</gene>